<dbReference type="InterPro" id="IPR000668">
    <property type="entry name" value="Peptidase_C1A_C"/>
</dbReference>
<evidence type="ECO:0000256" key="5">
    <source>
        <dbReference type="ARBA" id="ARBA00023157"/>
    </source>
</evidence>
<keyword evidence="9" id="KW-1185">Reference proteome</keyword>
<dbReference type="Gene3D" id="3.90.70.10">
    <property type="entry name" value="Cysteine proteinases"/>
    <property type="match status" value="1"/>
</dbReference>
<dbReference type="InterPro" id="IPR013128">
    <property type="entry name" value="Peptidase_C1A"/>
</dbReference>
<evidence type="ECO:0000313" key="9">
    <source>
        <dbReference type="Proteomes" id="UP001187192"/>
    </source>
</evidence>
<evidence type="ECO:0000256" key="1">
    <source>
        <dbReference type="ARBA" id="ARBA00008455"/>
    </source>
</evidence>
<dbReference type="EMBL" id="BTGU01000009">
    <property type="protein sequence ID" value="GMN38973.1"/>
    <property type="molecule type" value="Genomic_DNA"/>
</dbReference>
<evidence type="ECO:0000256" key="3">
    <source>
        <dbReference type="ARBA" id="ARBA00022801"/>
    </source>
</evidence>
<dbReference type="Pfam" id="PF00112">
    <property type="entry name" value="Peptidase_C1"/>
    <property type="match status" value="1"/>
</dbReference>
<keyword evidence="3" id="KW-0378">Hydrolase</keyword>
<name>A0AA87ZML7_FICCA</name>
<dbReference type="InterPro" id="IPR038765">
    <property type="entry name" value="Papain-like_cys_pep_sf"/>
</dbReference>
<reference evidence="8" key="1">
    <citation type="submission" date="2023-07" db="EMBL/GenBank/DDBJ databases">
        <title>draft genome sequence of fig (Ficus carica).</title>
        <authorList>
            <person name="Takahashi T."/>
            <person name="Nishimura K."/>
        </authorList>
    </citation>
    <scope>NUCLEOTIDE SEQUENCE</scope>
</reference>
<keyword evidence="2" id="KW-0645">Protease</keyword>
<dbReference type="InterPro" id="IPR013201">
    <property type="entry name" value="Prot_inhib_I29"/>
</dbReference>
<organism evidence="8 9">
    <name type="scientific">Ficus carica</name>
    <name type="common">Common fig</name>
    <dbReference type="NCBI Taxonomy" id="3494"/>
    <lineage>
        <taxon>Eukaryota</taxon>
        <taxon>Viridiplantae</taxon>
        <taxon>Streptophyta</taxon>
        <taxon>Embryophyta</taxon>
        <taxon>Tracheophyta</taxon>
        <taxon>Spermatophyta</taxon>
        <taxon>Magnoliopsida</taxon>
        <taxon>eudicotyledons</taxon>
        <taxon>Gunneridae</taxon>
        <taxon>Pentapetalae</taxon>
        <taxon>rosids</taxon>
        <taxon>fabids</taxon>
        <taxon>Rosales</taxon>
        <taxon>Moraceae</taxon>
        <taxon>Ficeae</taxon>
        <taxon>Ficus</taxon>
    </lineage>
</organism>
<keyword evidence="4" id="KW-0788">Thiol protease</keyword>
<keyword evidence="5" id="KW-1015">Disulfide bond</keyword>
<protein>
    <recommendedName>
        <fullName evidence="7">Peptidase C1A papain C-terminal domain-containing protein</fullName>
    </recommendedName>
</protein>
<dbReference type="InterPro" id="IPR039417">
    <property type="entry name" value="Peptidase_C1A_papain-like"/>
</dbReference>
<dbReference type="AlphaFoldDB" id="A0AA87ZML7"/>
<dbReference type="GO" id="GO:0008234">
    <property type="term" value="F:cysteine-type peptidase activity"/>
    <property type="evidence" value="ECO:0007669"/>
    <property type="project" value="UniProtKB-KW"/>
</dbReference>
<comment type="caution">
    <text evidence="8">The sequence shown here is derived from an EMBL/GenBank/DDBJ whole genome shotgun (WGS) entry which is preliminary data.</text>
</comment>
<keyword evidence="6" id="KW-0325">Glycoprotein</keyword>
<dbReference type="PANTHER" id="PTHR12411">
    <property type="entry name" value="CYSTEINE PROTEASE FAMILY C1-RELATED"/>
    <property type="match status" value="1"/>
</dbReference>
<dbReference type="Gramene" id="FCD_00005072-RA">
    <property type="protein sequence ID" value="FCD_00005072-RA:cds"/>
    <property type="gene ID" value="FCD_00005072"/>
</dbReference>
<accession>A0AA87ZML7</accession>
<evidence type="ECO:0000256" key="2">
    <source>
        <dbReference type="ARBA" id="ARBA00022670"/>
    </source>
</evidence>
<feature type="domain" description="Peptidase C1A papain C-terminal" evidence="7">
    <location>
        <begin position="72"/>
        <end position="207"/>
    </location>
</feature>
<evidence type="ECO:0000313" key="8">
    <source>
        <dbReference type="EMBL" id="GMN38973.1"/>
    </source>
</evidence>
<evidence type="ECO:0000256" key="4">
    <source>
        <dbReference type="ARBA" id="ARBA00022807"/>
    </source>
</evidence>
<dbReference type="Proteomes" id="UP001187192">
    <property type="component" value="Unassembled WGS sequence"/>
</dbReference>
<dbReference type="SUPFAM" id="SSF54001">
    <property type="entry name" value="Cysteine proteinases"/>
    <property type="match status" value="1"/>
</dbReference>
<comment type="similarity">
    <text evidence="1">Belongs to the peptidase C1 family.</text>
</comment>
<proteinExistence type="inferred from homology"/>
<dbReference type="CDD" id="cd02248">
    <property type="entry name" value="Peptidase_C1A"/>
    <property type="match status" value="1"/>
</dbReference>
<gene>
    <name evidence="8" type="ORF">TIFTF001_008189</name>
</gene>
<sequence>MSRSSHGASSLAEKHREWMLRHKRPYTNVAETYANIAEKEKRFKIFTDNVNFIKHFNKQENSTYKYESVADVPAFVDWKQKGAVTPIKSQQRCACCWAFVAMGAVEGITQIKTGRLVSSSEQQLVDCATYGNRGCYDGWMDNAFWYILQNRGITTEANYPYQDGQSYCQPRPSYFTAAQITGYEDVPTNDEEALLKVVSQQPVAVAL</sequence>
<evidence type="ECO:0000259" key="7">
    <source>
        <dbReference type="SMART" id="SM00645"/>
    </source>
</evidence>
<dbReference type="Pfam" id="PF08246">
    <property type="entry name" value="Inhibitor_I29"/>
    <property type="match status" value="1"/>
</dbReference>
<dbReference type="GO" id="GO:0006508">
    <property type="term" value="P:proteolysis"/>
    <property type="evidence" value="ECO:0007669"/>
    <property type="project" value="UniProtKB-KW"/>
</dbReference>
<evidence type="ECO:0000256" key="6">
    <source>
        <dbReference type="ARBA" id="ARBA00023180"/>
    </source>
</evidence>
<dbReference type="SMART" id="SM00645">
    <property type="entry name" value="Pept_C1"/>
    <property type="match status" value="1"/>
</dbReference>